<dbReference type="SUPFAM" id="SSF52075">
    <property type="entry name" value="Outer arm dynein light chain 1"/>
    <property type="match status" value="1"/>
</dbReference>
<evidence type="ECO:0000256" key="1">
    <source>
        <dbReference type="ARBA" id="ARBA00022614"/>
    </source>
</evidence>
<reference evidence="3" key="1">
    <citation type="journal article" date="2015" name="Nature">
        <title>Complex archaea that bridge the gap between prokaryotes and eukaryotes.</title>
        <authorList>
            <person name="Spang A."/>
            <person name="Saw J.H."/>
            <person name="Jorgensen S.L."/>
            <person name="Zaremba-Niedzwiedzka K."/>
            <person name="Martijn J."/>
            <person name="Lind A.E."/>
            <person name="van Eijk R."/>
            <person name="Schleper C."/>
            <person name="Guy L."/>
            <person name="Ettema T.J."/>
        </authorList>
    </citation>
    <scope>NUCLEOTIDE SEQUENCE</scope>
</reference>
<evidence type="ECO:0000313" key="3">
    <source>
        <dbReference type="EMBL" id="KKN22822.1"/>
    </source>
</evidence>
<organism evidence="3">
    <name type="scientific">marine sediment metagenome</name>
    <dbReference type="NCBI Taxonomy" id="412755"/>
    <lineage>
        <taxon>unclassified sequences</taxon>
        <taxon>metagenomes</taxon>
        <taxon>ecological metagenomes</taxon>
    </lineage>
</organism>
<protein>
    <submittedName>
        <fullName evidence="3">Uncharacterized protein</fullName>
    </submittedName>
</protein>
<dbReference type="EMBL" id="LAZR01003027">
    <property type="protein sequence ID" value="KKN22822.1"/>
    <property type="molecule type" value="Genomic_DNA"/>
</dbReference>
<dbReference type="InterPro" id="IPR050216">
    <property type="entry name" value="LRR_domain-containing"/>
</dbReference>
<dbReference type="Pfam" id="PF13855">
    <property type="entry name" value="LRR_8"/>
    <property type="match status" value="1"/>
</dbReference>
<keyword evidence="1" id="KW-0433">Leucine-rich repeat</keyword>
<evidence type="ECO:0000256" key="2">
    <source>
        <dbReference type="ARBA" id="ARBA00022737"/>
    </source>
</evidence>
<comment type="caution">
    <text evidence="3">The sequence shown here is derived from an EMBL/GenBank/DDBJ whole genome shotgun (WGS) entry which is preliminary data.</text>
</comment>
<sequence length="67" mass="7779">MEGLCKLFMQNNQLESFPDSISQLRSLRAIGLQNNRLREFPECIQHLNLTYANLSGNPIKKYPNKLE</sequence>
<keyword evidence="2" id="KW-0677">Repeat</keyword>
<proteinExistence type="predicted"/>
<dbReference type="GO" id="GO:0005737">
    <property type="term" value="C:cytoplasm"/>
    <property type="evidence" value="ECO:0007669"/>
    <property type="project" value="TreeGrafter"/>
</dbReference>
<accession>A0A0F9PEE0</accession>
<dbReference type="InterPro" id="IPR032675">
    <property type="entry name" value="LRR_dom_sf"/>
</dbReference>
<dbReference type="AlphaFoldDB" id="A0A0F9PEE0"/>
<dbReference type="PANTHER" id="PTHR48051:SF54">
    <property type="entry name" value="LEUCINE-RICH REPEAT-CONTAINING PROTEIN"/>
    <property type="match status" value="1"/>
</dbReference>
<dbReference type="InterPro" id="IPR001611">
    <property type="entry name" value="Leu-rich_rpt"/>
</dbReference>
<name>A0A0F9PEE0_9ZZZZ</name>
<gene>
    <name evidence="3" type="ORF">LCGC14_0911170</name>
</gene>
<dbReference type="Gene3D" id="3.80.10.10">
    <property type="entry name" value="Ribonuclease Inhibitor"/>
    <property type="match status" value="1"/>
</dbReference>
<dbReference type="PANTHER" id="PTHR48051">
    <property type="match status" value="1"/>
</dbReference>